<gene>
    <name evidence="1" type="ORF">ALP52_00631</name>
</gene>
<accession>A0A3M5IUX7</accession>
<protein>
    <submittedName>
        <fullName evidence="1">Uncharacterized protein</fullName>
    </submittedName>
</protein>
<organism evidence="1 2">
    <name type="scientific">Pseudomonas amygdali pv. mori</name>
    <dbReference type="NCBI Taxonomy" id="34065"/>
    <lineage>
        <taxon>Bacteria</taxon>
        <taxon>Pseudomonadati</taxon>
        <taxon>Pseudomonadota</taxon>
        <taxon>Gammaproteobacteria</taxon>
        <taxon>Pseudomonadales</taxon>
        <taxon>Pseudomonadaceae</taxon>
        <taxon>Pseudomonas</taxon>
        <taxon>Pseudomonas amygdali</taxon>
    </lineage>
</organism>
<reference evidence="1 2" key="1">
    <citation type="submission" date="2018-08" db="EMBL/GenBank/DDBJ databases">
        <title>Recombination of ecologically and evolutionarily significant loci maintains genetic cohesion in the Pseudomonas syringae species complex.</title>
        <authorList>
            <person name="Dillon M."/>
            <person name="Thakur S."/>
            <person name="Almeida R.N.D."/>
            <person name="Weir B.S."/>
            <person name="Guttman D.S."/>
        </authorList>
    </citation>
    <scope>NUCLEOTIDE SEQUENCE [LARGE SCALE GENOMIC DNA]</scope>
    <source>
        <strain evidence="1 2">ICMP 6941</strain>
    </source>
</reference>
<proteinExistence type="predicted"/>
<comment type="caution">
    <text evidence="1">The sequence shown here is derived from an EMBL/GenBank/DDBJ whole genome shotgun (WGS) entry which is preliminary data.</text>
</comment>
<name>A0A3M5IUX7_PSEA0</name>
<evidence type="ECO:0000313" key="2">
    <source>
        <dbReference type="Proteomes" id="UP000276194"/>
    </source>
</evidence>
<dbReference type="RefSeq" id="WP_122322974.1">
    <property type="nucleotide sequence ID" value="NZ_RBTD01000405.1"/>
</dbReference>
<dbReference type="EMBL" id="RBTD01000405">
    <property type="protein sequence ID" value="RMT14470.1"/>
    <property type="molecule type" value="Genomic_DNA"/>
</dbReference>
<sequence length="304" mass="33123">MKTSKPQISLAVLAQAVEAHDGTVIASESEQGRKRLLEIAAALLENPVKNRALLALISKLSRPNSKPPEPWPHKGKVRYVETAEPIHEHSFLFDDIDHLRLTDALGRSLKKASGSVDNVTITSTGTGAKEPASPSQLGFENIAPRRTFNRKAFHAALTSAHRELSSAAQNLADIFVSEGIKDAPAISKMRPEAKTAAIRSARNELSHYVVNKDVVAPNFHKWTIHHARRDICVAYIGSGNDLFLTVTIDNNEIVKAKESLINADHLSSVFSETLASDPKTGVVILSSMLDELGFPAESNTYEPQ</sequence>
<dbReference type="Proteomes" id="UP000276194">
    <property type="component" value="Unassembled WGS sequence"/>
</dbReference>
<dbReference type="AlphaFoldDB" id="A0A3M5IUX7"/>
<evidence type="ECO:0000313" key="1">
    <source>
        <dbReference type="EMBL" id="RMT14470.1"/>
    </source>
</evidence>